<name>A0A8T1TP17_9STRA</name>
<dbReference type="Proteomes" id="UP000688947">
    <property type="component" value="Unassembled WGS sequence"/>
</dbReference>
<organism evidence="1 2">
    <name type="scientific">Phytophthora cactorum</name>
    <dbReference type="NCBI Taxonomy" id="29920"/>
    <lineage>
        <taxon>Eukaryota</taxon>
        <taxon>Sar</taxon>
        <taxon>Stramenopiles</taxon>
        <taxon>Oomycota</taxon>
        <taxon>Peronosporomycetes</taxon>
        <taxon>Peronosporales</taxon>
        <taxon>Peronosporaceae</taxon>
        <taxon>Phytophthora</taxon>
    </lineage>
</organism>
<evidence type="ECO:0000313" key="2">
    <source>
        <dbReference type="Proteomes" id="UP000688947"/>
    </source>
</evidence>
<evidence type="ECO:0000313" key="1">
    <source>
        <dbReference type="EMBL" id="KAG6945679.1"/>
    </source>
</evidence>
<feature type="non-terminal residue" evidence="1">
    <location>
        <position position="1"/>
    </location>
</feature>
<protein>
    <submittedName>
        <fullName evidence="1">Uncharacterized protein</fullName>
    </submittedName>
</protein>
<accession>A0A8T1TP17</accession>
<reference evidence="1" key="1">
    <citation type="submission" date="2021-01" db="EMBL/GenBank/DDBJ databases">
        <title>Phytophthora aleatoria, a newly-described species from Pinus radiata is distinct from Phytophthora cactorum isolates based on comparative genomics.</title>
        <authorList>
            <person name="Mcdougal R."/>
            <person name="Panda P."/>
            <person name="Williams N."/>
            <person name="Studholme D.J."/>
        </authorList>
    </citation>
    <scope>NUCLEOTIDE SEQUENCE</scope>
    <source>
        <strain evidence="1">NZFS 3830</strain>
    </source>
</reference>
<proteinExistence type="predicted"/>
<dbReference type="EMBL" id="JAENGZ010001910">
    <property type="protein sequence ID" value="KAG6945679.1"/>
    <property type="molecule type" value="Genomic_DNA"/>
</dbReference>
<comment type="caution">
    <text evidence="1">The sequence shown here is derived from an EMBL/GenBank/DDBJ whole genome shotgun (WGS) entry which is preliminary data.</text>
</comment>
<gene>
    <name evidence="1" type="ORF">JG687_00017139</name>
</gene>
<dbReference type="OrthoDB" id="128786at2759"/>
<sequence length="152" mass="17368">RAGLLVIQKLRELAIFFNSPLRLPKLKKVEELYGLPAINTAIDAKPRVGYAVTLMRRSVYNHYAFTQYFINDWRLIIEMKAITDQLAQFSLGEMQKEGAASLYALLFCTMLTSALELESMDCLVLERPNPTRSEFSQRRIPTKLDDFSCGAK</sequence>
<dbReference type="AlphaFoldDB" id="A0A8T1TP17"/>